<keyword evidence="10" id="KW-1185">Reference proteome</keyword>
<evidence type="ECO:0000259" key="8">
    <source>
        <dbReference type="PROSITE" id="PS50048"/>
    </source>
</evidence>
<feature type="compositionally biased region" description="Basic residues" evidence="7">
    <location>
        <begin position="240"/>
        <end position="256"/>
    </location>
</feature>
<gene>
    <name evidence="9" type="ORF">PNOK_0892000</name>
</gene>
<keyword evidence="3" id="KW-0805">Transcription regulation</keyword>
<keyword evidence="4" id="KW-0238">DNA-binding</keyword>
<dbReference type="PANTHER" id="PTHR47659:SF7">
    <property type="entry name" value="FUNGAL TRANSCRIPTIONAL REGULATORY PROTEIN, N-TERMINAL DOMAIN-CONTAINING PROTEIN"/>
    <property type="match status" value="1"/>
</dbReference>
<dbReference type="InParanoid" id="A0A286U6K6"/>
<dbReference type="GO" id="GO:0000981">
    <property type="term" value="F:DNA-binding transcription factor activity, RNA polymerase II-specific"/>
    <property type="evidence" value="ECO:0007669"/>
    <property type="project" value="InterPro"/>
</dbReference>
<keyword evidence="1" id="KW-0479">Metal-binding</keyword>
<dbReference type="EMBL" id="NBII01000010">
    <property type="protein sequence ID" value="PAV15159.1"/>
    <property type="molecule type" value="Genomic_DNA"/>
</dbReference>
<feature type="region of interest" description="Disordered" evidence="7">
    <location>
        <begin position="343"/>
        <end position="459"/>
    </location>
</feature>
<feature type="region of interest" description="Disordered" evidence="7">
    <location>
        <begin position="290"/>
        <end position="317"/>
    </location>
</feature>
<evidence type="ECO:0000256" key="6">
    <source>
        <dbReference type="ARBA" id="ARBA00023242"/>
    </source>
</evidence>
<dbReference type="InterPro" id="IPR050335">
    <property type="entry name" value="ERT1_acuK_gluconeogen_tf"/>
</dbReference>
<accession>A0A286U6K6</accession>
<reference evidence="9 10" key="1">
    <citation type="journal article" date="2017" name="Mol. Ecol.">
        <title>Comparative and population genomic landscape of Phellinus noxius: A hypervariable fungus causing root rot in trees.</title>
        <authorList>
            <person name="Chung C.L."/>
            <person name="Lee T.J."/>
            <person name="Akiba M."/>
            <person name="Lee H.H."/>
            <person name="Kuo T.H."/>
            <person name="Liu D."/>
            <person name="Ke H.M."/>
            <person name="Yokoi T."/>
            <person name="Roa M.B."/>
            <person name="Lu M.J."/>
            <person name="Chang Y.Y."/>
            <person name="Ann P.J."/>
            <person name="Tsai J.N."/>
            <person name="Chen C.Y."/>
            <person name="Tzean S.S."/>
            <person name="Ota Y."/>
            <person name="Hattori T."/>
            <person name="Sahashi N."/>
            <person name="Liou R.F."/>
            <person name="Kikuchi T."/>
            <person name="Tsai I.J."/>
        </authorList>
    </citation>
    <scope>NUCLEOTIDE SEQUENCE [LARGE SCALE GENOMIC DNA]</scope>
    <source>
        <strain evidence="9 10">FFPRI411160</strain>
    </source>
</reference>
<evidence type="ECO:0000256" key="5">
    <source>
        <dbReference type="ARBA" id="ARBA00023163"/>
    </source>
</evidence>
<sequence length="482" mass="52019">MRSTLRMELSNVPSFRTVNNTHTVTLDVEYSSTHELHTSFPNTVSISVKRRRQEFRSESTRPPNAVPSFSLFCQQVSKKPLCFYKVGTVWTLSSKSELTPINGLSTLLPTTAWQPIYSLQQTSQYTVGYPPLYPYPPPPSSGESNGAPSDPVNGVPGAYMMAFPPPPPGMIYAYPATQGYTGMPFGPGMPLSTALRPKRKQVKMACTNCAAACKRCDEGRPCERCCKYGISDTCQDGTRKERKKGVKRGPYKRKGKVNPEANYEGFQGDQTQQGFYHPYFYPPGLVALGPDGQPVQPVQPINPEQLGPGVQQNGQQNGQPQYAYALQFPPYAFPHGTGGYPMMAPMPVQPTSSGGPVETNGNGAGTGTGASDDDDDTSLISVHNNPSASQTNGNGRIKKRKVGDGPNLSSGSKDEQGASVGKKVSKRMTVPPPVGNENGTAGSVGSQASPINDPYHTRPSPFPGTVVYVLPAFHLEHRILEK</sequence>
<dbReference type="Proteomes" id="UP000217199">
    <property type="component" value="Unassembled WGS sequence"/>
</dbReference>
<evidence type="ECO:0000313" key="10">
    <source>
        <dbReference type="Proteomes" id="UP000217199"/>
    </source>
</evidence>
<evidence type="ECO:0000256" key="1">
    <source>
        <dbReference type="ARBA" id="ARBA00022723"/>
    </source>
</evidence>
<dbReference type="GO" id="GO:0003677">
    <property type="term" value="F:DNA binding"/>
    <property type="evidence" value="ECO:0007669"/>
    <property type="project" value="UniProtKB-KW"/>
</dbReference>
<name>A0A286U6K6_9AGAM</name>
<dbReference type="PANTHER" id="PTHR47659">
    <property type="entry name" value="ZN(II)2CYS6 TRANSCRIPTION FACTOR (EUROFUNG)-RELATED"/>
    <property type="match status" value="1"/>
</dbReference>
<keyword evidence="6" id="KW-0539">Nucleus</keyword>
<feature type="compositionally biased region" description="Low complexity" evidence="7">
    <location>
        <begin position="293"/>
        <end position="317"/>
    </location>
</feature>
<keyword evidence="2" id="KW-0862">Zinc</keyword>
<organism evidence="9 10">
    <name type="scientific">Pyrrhoderma noxium</name>
    <dbReference type="NCBI Taxonomy" id="2282107"/>
    <lineage>
        <taxon>Eukaryota</taxon>
        <taxon>Fungi</taxon>
        <taxon>Dikarya</taxon>
        <taxon>Basidiomycota</taxon>
        <taxon>Agaricomycotina</taxon>
        <taxon>Agaricomycetes</taxon>
        <taxon>Hymenochaetales</taxon>
        <taxon>Hymenochaetaceae</taxon>
        <taxon>Pyrrhoderma</taxon>
    </lineage>
</organism>
<protein>
    <recommendedName>
        <fullName evidence="8">Zn(2)-C6 fungal-type domain-containing protein</fullName>
    </recommendedName>
</protein>
<evidence type="ECO:0000256" key="3">
    <source>
        <dbReference type="ARBA" id="ARBA00023015"/>
    </source>
</evidence>
<dbReference type="PROSITE" id="PS50048">
    <property type="entry name" value="ZN2_CY6_FUNGAL_2"/>
    <property type="match status" value="1"/>
</dbReference>
<dbReference type="InterPro" id="IPR001138">
    <property type="entry name" value="Zn2Cys6_DnaBD"/>
</dbReference>
<dbReference type="OrthoDB" id="5575144at2759"/>
<keyword evidence="5" id="KW-0804">Transcription</keyword>
<dbReference type="STRING" id="2282107.A0A286U6K6"/>
<feature type="region of interest" description="Disordered" evidence="7">
    <location>
        <begin position="237"/>
        <end position="262"/>
    </location>
</feature>
<comment type="caution">
    <text evidence="9">The sequence shown here is derived from an EMBL/GenBank/DDBJ whole genome shotgun (WGS) entry which is preliminary data.</text>
</comment>
<evidence type="ECO:0000256" key="7">
    <source>
        <dbReference type="SAM" id="MobiDB-lite"/>
    </source>
</evidence>
<dbReference type="AlphaFoldDB" id="A0A286U6K6"/>
<feature type="domain" description="Zn(2)-C6 fungal-type" evidence="8">
    <location>
        <begin position="205"/>
        <end position="234"/>
    </location>
</feature>
<evidence type="ECO:0000313" key="9">
    <source>
        <dbReference type="EMBL" id="PAV15159.1"/>
    </source>
</evidence>
<proteinExistence type="predicted"/>
<evidence type="ECO:0000256" key="4">
    <source>
        <dbReference type="ARBA" id="ARBA00023125"/>
    </source>
</evidence>
<feature type="compositionally biased region" description="Polar residues" evidence="7">
    <location>
        <begin position="379"/>
        <end position="394"/>
    </location>
</feature>
<feature type="compositionally biased region" description="Polar residues" evidence="7">
    <location>
        <begin position="437"/>
        <end position="450"/>
    </location>
</feature>
<evidence type="ECO:0000256" key="2">
    <source>
        <dbReference type="ARBA" id="ARBA00022833"/>
    </source>
</evidence>
<dbReference type="GO" id="GO:0008270">
    <property type="term" value="F:zinc ion binding"/>
    <property type="evidence" value="ECO:0007669"/>
    <property type="project" value="InterPro"/>
</dbReference>